<dbReference type="PANTHER" id="PTHR31017">
    <property type="entry name" value="LATE SECRETORY PATHWAY PROTEIN AVL9-RELATED"/>
    <property type="match status" value="1"/>
</dbReference>
<protein>
    <recommendedName>
        <fullName evidence="3">UDENN domain-containing protein</fullName>
    </recommendedName>
</protein>
<feature type="compositionally biased region" description="Low complexity" evidence="2">
    <location>
        <begin position="397"/>
        <end position="407"/>
    </location>
</feature>
<evidence type="ECO:0000313" key="4">
    <source>
        <dbReference type="EMBL" id="NDV30826.1"/>
    </source>
</evidence>
<comment type="similarity">
    <text evidence="1">Belongs to the AVL9 family.</text>
</comment>
<feature type="domain" description="UDENN" evidence="3">
    <location>
        <begin position="1"/>
        <end position="393"/>
    </location>
</feature>
<dbReference type="PANTHER" id="PTHR31017:SF1">
    <property type="entry name" value="LATE SECRETORY PATHWAY PROTEIN AVL9 HOMOLOG"/>
    <property type="match status" value="1"/>
</dbReference>
<dbReference type="EMBL" id="GIBP01001857">
    <property type="protein sequence ID" value="NDV30826.1"/>
    <property type="molecule type" value="Transcribed_RNA"/>
</dbReference>
<name>A0A6B2L1L5_9EUKA</name>
<proteinExistence type="inferred from homology"/>
<organism evidence="4">
    <name type="scientific">Arcella intermedia</name>
    <dbReference type="NCBI Taxonomy" id="1963864"/>
    <lineage>
        <taxon>Eukaryota</taxon>
        <taxon>Amoebozoa</taxon>
        <taxon>Tubulinea</taxon>
        <taxon>Elardia</taxon>
        <taxon>Arcellinida</taxon>
        <taxon>Sphaerothecina</taxon>
        <taxon>Arcellidae</taxon>
        <taxon>Arcella</taxon>
    </lineage>
</organism>
<reference evidence="4" key="1">
    <citation type="journal article" date="2020" name="J. Eukaryot. Microbiol.">
        <title>De novo Sequencing, Assembly and Annotation of the Transcriptome for the Free-Living Testate Amoeba Arcella intermedia.</title>
        <authorList>
            <person name="Ribeiro G.M."/>
            <person name="Porfirio-Sousa A.L."/>
            <person name="Maurer-Alcala X.X."/>
            <person name="Katz L.A."/>
            <person name="Lahr D.J.G."/>
        </authorList>
    </citation>
    <scope>NUCLEOTIDE SEQUENCE</scope>
</reference>
<accession>A0A6B2L1L5</accession>
<feature type="region of interest" description="Disordered" evidence="2">
    <location>
        <begin position="439"/>
        <end position="466"/>
    </location>
</feature>
<dbReference type="AlphaFoldDB" id="A0A6B2L1L5"/>
<feature type="compositionally biased region" description="Low complexity" evidence="2">
    <location>
        <begin position="455"/>
        <end position="464"/>
    </location>
</feature>
<evidence type="ECO:0000256" key="1">
    <source>
        <dbReference type="ARBA" id="ARBA00038178"/>
    </source>
</evidence>
<dbReference type="InterPro" id="IPR037516">
    <property type="entry name" value="Tripartite_DENN"/>
</dbReference>
<dbReference type="PROSITE" id="PS50211">
    <property type="entry name" value="DENN"/>
    <property type="match status" value="1"/>
</dbReference>
<evidence type="ECO:0000256" key="2">
    <source>
        <dbReference type="SAM" id="MobiDB-lite"/>
    </source>
</evidence>
<dbReference type="InterPro" id="IPR051731">
    <property type="entry name" value="DENND11/AVL9_GEFs"/>
</dbReference>
<feature type="region of interest" description="Disordered" evidence="2">
    <location>
        <begin position="386"/>
        <end position="407"/>
    </location>
</feature>
<dbReference type="Pfam" id="PF09794">
    <property type="entry name" value="Avl9"/>
    <property type="match status" value="1"/>
</dbReference>
<dbReference type="InterPro" id="IPR018307">
    <property type="entry name" value="ABL9/DENND6_dom"/>
</dbReference>
<dbReference type="GO" id="GO:0005737">
    <property type="term" value="C:cytoplasm"/>
    <property type="evidence" value="ECO:0007669"/>
    <property type="project" value="TreeGrafter"/>
</dbReference>
<evidence type="ECO:0000259" key="3">
    <source>
        <dbReference type="PROSITE" id="PS50211"/>
    </source>
</evidence>
<sequence length="496" mass="57296">MATPDRVHLLSKGYSYFRISNYFGVSCFQQISAEKAKDQKDQITRSTVQKSVVVISTKPFYGAIRFILDPCTEAYFNHAYFEERDILIRTFEQLTTKFNRVNEKTISDNRDSLFLGVSLKQFIRRFGRDALTLYKLMWLEKKIIFYDFPPSEVCDNIVAVSSLLPHFLFSLSPHVVRTPKEMKEAKDFALPLTIFDTTYLAPYVSLHYFDFLQSRPSFIIGSSNRLFVEGSLAADVIVTEGTVKFNDPKLEKLFKLHQRDRMFIDRIISTVKTEDELHEKFEGSDLWIRSLFNQYTLSLLSVVVKSNFESDLEPLEVFNESWIEEWKKTKNYSVWKDKVSTEDVVQSVRPVHFEHDTKTELDELQEAVSQQATKVSNYLMSIYENQMNPSTQPPTDPTSQDQSSNSSLFDFSNFNIDTTEVTSMFQKIKDNANEVLTSPRFFSTNDGETQKIEAQTQTPQTPQPDKSTLTIFGSTYTVPSKEAVTSLFDSFWSKKS</sequence>